<evidence type="ECO:0000313" key="3">
    <source>
        <dbReference type="Proteomes" id="UP000275078"/>
    </source>
</evidence>
<accession>A0A3N4HL27</accession>
<gene>
    <name evidence="2" type="ORF">BJ508DRAFT_418604</name>
</gene>
<dbReference type="EMBL" id="ML119788">
    <property type="protein sequence ID" value="RPA74525.1"/>
    <property type="molecule type" value="Genomic_DNA"/>
</dbReference>
<dbReference type="CDD" id="cd12087">
    <property type="entry name" value="TM_EGFR-like"/>
    <property type="match status" value="1"/>
</dbReference>
<keyword evidence="1" id="KW-0472">Membrane</keyword>
<feature type="transmembrane region" description="Helical" evidence="1">
    <location>
        <begin position="216"/>
        <end position="237"/>
    </location>
</feature>
<keyword evidence="1" id="KW-1133">Transmembrane helix</keyword>
<keyword evidence="3" id="KW-1185">Reference proteome</keyword>
<evidence type="ECO:0000313" key="2">
    <source>
        <dbReference type="EMBL" id="RPA74525.1"/>
    </source>
</evidence>
<keyword evidence="1" id="KW-0812">Transmembrane</keyword>
<sequence length="283" mass="31122">MSQETVYIYSGSIRITSTKVTPATTATNPASTNGTSISTDDPNYWRIQLSKQVGPLKALPTVFTGYSYVAAGCNKEFSRHVMTFKEVPTTTAVPSLTYCFPYNFTYYPVATAAMERAYYSPAVCPKGYTTDESKITTSYHHLVPATALDPMETRGICCPKGGIGDGKWTWDLGNAACRHAEGNETTFAAPMFIRWRSDDKLKWKIENSKDKLSGGAIAGIVIGSIVGLMALGAFLFYNRRELKRNRAKMAEKVELVVESRDQHELNEGSSLVVDGRRQQHGGA</sequence>
<dbReference type="AlphaFoldDB" id="A0A3N4HL27"/>
<proteinExistence type="predicted"/>
<name>A0A3N4HL27_ASCIM</name>
<reference evidence="2 3" key="1">
    <citation type="journal article" date="2018" name="Nat. Ecol. Evol.">
        <title>Pezizomycetes genomes reveal the molecular basis of ectomycorrhizal truffle lifestyle.</title>
        <authorList>
            <person name="Murat C."/>
            <person name="Payen T."/>
            <person name="Noel B."/>
            <person name="Kuo A."/>
            <person name="Morin E."/>
            <person name="Chen J."/>
            <person name="Kohler A."/>
            <person name="Krizsan K."/>
            <person name="Balestrini R."/>
            <person name="Da Silva C."/>
            <person name="Montanini B."/>
            <person name="Hainaut M."/>
            <person name="Levati E."/>
            <person name="Barry K.W."/>
            <person name="Belfiori B."/>
            <person name="Cichocki N."/>
            <person name="Clum A."/>
            <person name="Dockter R.B."/>
            <person name="Fauchery L."/>
            <person name="Guy J."/>
            <person name="Iotti M."/>
            <person name="Le Tacon F."/>
            <person name="Lindquist E.A."/>
            <person name="Lipzen A."/>
            <person name="Malagnac F."/>
            <person name="Mello A."/>
            <person name="Molinier V."/>
            <person name="Miyauchi S."/>
            <person name="Poulain J."/>
            <person name="Riccioni C."/>
            <person name="Rubini A."/>
            <person name="Sitrit Y."/>
            <person name="Splivallo R."/>
            <person name="Traeger S."/>
            <person name="Wang M."/>
            <person name="Zifcakova L."/>
            <person name="Wipf D."/>
            <person name="Zambonelli A."/>
            <person name="Paolocci F."/>
            <person name="Nowrousian M."/>
            <person name="Ottonello S."/>
            <person name="Baldrian P."/>
            <person name="Spatafora J.W."/>
            <person name="Henrissat B."/>
            <person name="Nagy L.G."/>
            <person name="Aury J.M."/>
            <person name="Wincker P."/>
            <person name="Grigoriev I.V."/>
            <person name="Bonfante P."/>
            <person name="Martin F.M."/>
        </authorList>
    </citation>
    <scope>NUCLEOTIDE SEQUENCE [LARGE SCALE GENOMIC DNA]</scope>
    <source>
        <strain evidence="2 3">RN42</strain>
    </source>
</reference>
<protein>
    <submittedName>
        <fullName evidence="2">Uncharacterized protein</fullName>
    </submittedName>
</protein>
<dbReference type="Proteomes" id="UP000275078">
    <property type="component" value="Unassembled WGS sequence"/>
</dbReference>
<evidence type="ECO:0000256" key="1">
    <source>
        <dbReference type="SAM" id="Phobius"/>
    </source>
</evidence>
<dbReference type="OrthoDB" id="4770059at2759"/>
<organism evidence="2 3">
    <name type="scientific">Ascobolus immersus RN42</name>
    <dbReference type="NCBI Taxonomy" id="1160509"/>
    <lineage>
        <taxon>Eukaryota</taxon>
        <taxon>Fungi</taxon>
        <taxon>Dikarya</taxon>
        <taxon>Ascomycota</taxon>
        <taxon>Pezizomycotina</taxon>
        <taxon>Pezizomycetes</taxon>
        <taxon>Pezizales</taxon>
        <taxon>Ascobolaceae</taxon>
        <taxon>Ascobolus</taxon>
    </lineage>
</organism>